<proteinExistence type="inferred from homology"/>
<reference evidence="19" key="1">
    <citation type="journal article" date="2013" name="Proc. Natl. Acad. Sci. U.S.A.">
        <title>Improving the coverage of the cyanobacterial phylum using diversity-driven genome sequencing.</title>
        <authorList>
            <person name="Shih P.M."/>
            <person name="Wu D."/>
            <person name="Latifi A."/>
            <person name="Axen S.D."/>
            <person name="Fewer D.P."/>
            <person name="Talla E."/>
            <person name="Calteau A."/>
            <person name="Cai F."/>
            <person name="Tandeau de Marsac N."/>
            <person name="Rippka R."/>
            <person name="Herdman M."/>
            <person name="Sivonen K."/>
            <person name="Coursin T."/>
            <person name="Laurent T."/>
            <person name="Goodwin L."/>
            <person name="Nolan M."/>
            <person name="Davenport K.W."/>
            <person name="Han C.S."/>
            <person name="Rubin E.M."/>
            <person name="Eisen J.A."/>
            <person name="Woyke T."/>
            <person name="Gugger M."/>
            <person name="Kerfeld C.A."/>
        </authorList>
    </citation>
    <scope>NUCLEOTIDE SEQUENCE [LARGE SCALE GENOMIC DNA]</scope>
    <source>
        <strain evidence="19">ATCC 29140 / PCC 7202</strain>
    </source>
</reference>
<dbReference type="PANTHER" id="PTHR30474:SF2">
    <property type="entry name" value="PEPTIDOGLYCAN GLYCOSYLTRANSFERASE FTSW-RELATED"/>
    <property type="match status" value="1"/>
</dbReference>
<evidence type="ECO:0000256" key="11">
    <source>
        <dbReference type="ARBA" id="ARBA00038053"/>
    </source>
</evidence>
<evidence type="ECO:0000256" key="14">
    <source>
        <dbReference type="ARBA" id="ARBA00044770"/>
    </source>
</evidence>
<keyword evidence="19" id="KW-1185">Reference proteome</keyword>
<dbReference type="GO" id="GO:0015648">
    <property type="term" value="F:lipid-linked peptidoglycan transporter activity"/>
    <property type="evidence" value="ECO:0007669"/>
    <property type="project" value="TreeGrafter"/>
</dbReference>
<evidence type="ECO:0000256" key="17">
    <source>
        <dbReference type="SAM" id="Phobius"/>
    </source>
</evidence>
<dbReference type="PROSITE" id="PS00428">
    <property type="entry name" value="FTSW_RODA_SPOVE"/>
    <property type="match status" value="1"/>
</dbReference>
<dbReference type="GO" id="GO:0009252">
    <property type="term" value="P:peptidoglycan biosynthetic process"/>
    <property type="evidence" value="ECO:0007669"/>
    <property type="project" value="UniProtKB-KW"/>
</dbReference>
<feature type="transmembrane region" description="Helical" evidence="17">
    <location>
        <begin position="25"/>
        <end position="45"/>
    </location>
</feature>
<comment type="similarity">
    <text evidence="11">Belongs to the SEDS family. FtsW subfamily.</text>
</comment>
<evidence type="ECO:0000256" key="13">
    <source>
        <dbReference type="ARBA" id="ARBA00041418"/>
    </source>
</evidence>
<evidence type="ECO:0000256" key="5">
    <source>
        <dbReference type="ARBA" id="ARBA00022960"/>
    </source>
</evidence>
<gene>
    <name evidence="18" type="ordered locus">Cyast_1532</name>
</gene>
<dbReference type="GO" id="GO:0008955">
    <property type="term" value="F:peptidoglycan glycosyltransferase activity"/>
    <property type="evidence" value="ECO:0007669"/>
    <property type="project" value="UniProtKB-EC"/>
</dbReference>
<dbReference type="GO" id="GO:0051301">
    <property type="term" value="P:cell division"/>
    <property type="evidence" value="ECO:0007669"/>
    <property type="project" value="InterPro"/>
</dbReference>
<feature type="transmembrane region" description="Helical" evidence="17">
    <location>
        <begin position="349"/>
        <end position="369"/>
    </location>
</feature>
<accession>K9YN01</accession>
<feature type="transmembrane region" description="Helical" evidence="17">
    <location>
        <begin position="313"/>
        <end position="337"/>
    </location>
</feature>
<keyword evidence="5" id="KW-0133">Cell shape</keyword>
<dbReference type="AlphaFoldDB" id="K9YN01"/>
<evidence type="ECO:0000256" key="4">
    <source>
        <dbReference type="ARBA" id="ARBA00022692"/>
    </source>
</evidence>
<evidence type="ECO:0000256" key="16">
    <source>
        <dbReference type="ARBA" id="ARBA00049966"/>
    </source>
</evidence>
<comment type="subcellular location">
    <subcellularLocation>
        <location evidence="1">Membrane</location>
        <topology evidence="1">Multi-pass membrane protein</topology>
    </subcellularLocation>
</comment>
<organism evidence="18 19">
    <name type="scientific">Cyanobacterium stanieri (strain ATCC 29140 / PCC 7202)</name>
    <dbReference type="NCBI Taxonomy" id="292563"/>
    <lineage>
        <taxon>Bacteria</taxon>
        <taxon>Bacillati</taxon>
        <taxon>Cyanobacteriota</taxon>
        <taxon>Cyanophyceae</taxon>
        <taxon>Oscillatoriophycideae</taxon>
        <taxon>Chroococcales</taxon>
        <taxon>Geminocystaceae</taxon>
        <taxon>Cyanobacterium</taxon>
    </lineage>
</organism>
<evidence type="ECO:0000313" key="19">
    <source>
        <dbReference type="Proteomes" id="UP000010483"/>
    </source>
</evidence>
<feature type="transmembrane region" description="Helical" evidence="17">
    <location>
        <begin position="280"/>
        <end position="304"/>
    </location>
</feature>
<comment type="function">
    <text evidence="16">Peptidoglycan polymerase that is essential for cell division.</text>
</comment>
<dbReference type="eggNOG" id="COG0772">
    <property type="taxonomic scope" value="Bacteria"/>
</dbReference>
<feature type="transmembrane region" description="Helical" evidence="17">
    <location>
        <begin position="57"/>
        <end position="75"/>
    </location>
</feature>
<dbReference type="GO" id="GO:0032153">
    <property type="term" value="C:cell division site"/>
    <property type="evidence" value="ECO:0007669"/>
    <property type="project" value="TreeGrafter"/>
</dbReference>
<keyword evidence="7 17" id="KW-1133">Transmembrane helix</keyword>
<comment type="catalytic activity">
    <reaction evidence="15">
        <text>[GlcNAc-(1-&gt;4)-Mur2Ac(oyl-L-Ala-gamma-D-Glu-L-Lys-D-Ala-D-Ala)](n)-di-trans,octa-cis-undecaprenyl diphosphate + beta-D-GlcNAc-(1-&gt;4)-Mur2Ac(oyl-L-Ala-gamma-D-Glu-L-Lys-D-Ala-D-Ala)-di-trans,octa-cis-undecaprenyl diphosphate = [GlcNAc-(1-&gt;4)-Mur2Ac(oyl-L-Ala-gamma-D-Glu-L-Lys-D-Ala-D-Ala)](n+1)-di-trans,octa-cis-undecaprenyl diphosphate + di-trans,octa-cis-undecaprenyl diphosphate + H(+)</text>
        <dbReference type="Rhea" id="RHEA:23708"/>
        <dbReference type="Rhea" id="RHEA-COMP:9602"/>
        <dbReference type="Rhea" id="RHEA-COMP:9603"/>
        <dbReference type="ChEBI" id="CHEBI:15378"/>
        <dbReference type="ChEBI" id="CHEBI:58405"/>
        <dbReference type="ChEBI" id="CHEBI:60033"/>
        <dbReference type="ChEBI" id="CHEBI:78435"/>
        <dbReference type="EC" id="2.4.99.28"/>
    </reaction>
</comment>
<dbReference type="Proteomes" id="UP000010483">
    <property type="component" value="Chromosome"/>
</dbReference>
<keyword evidence="6" id="KW-0573">Peptidoglycan synthesis</keyword>
<dbReference type="BioCyc" id="CSTA292563:G1353-1542-MONOMER"/>
<feature type="transmembrane region" description="Helical" evidence="17">
    <location>
        <begin position="179"/>
        <end position="208"/>
    </location>
</feature>
<evidence type="ECO:0000256" key="12">
    <source>
        <dbReference type="ARBA" id="ARBA00041185"/>
    </source>
</evidence>
<evidence type="ECO:0000256" key="6">
    <source>
        <dbReference type="ARBA" id="ARBA00022984"/>
    </source>
</evidence>
<dbReference type="EMBL" id="CP003940">
    <property type="protein sequence ID" value="AFZ47493.1"/>
    <property type="molecule type" value="Genomic_DNA"/>
</dbReference>
<evidence type="ECO:0000313" key="18">
    <source>
        <dbReference type="EMBL" id="AFZ47493.1"/>
    </source>
</evidence>
<sequence>MLHHLIPFYDHNVEKWSFEARLLRWLTFLWLLVGLMILFSASYPVAIHNTGDGWYVFKRQFIWICLALIGSKLIYRTSIRRILQFSPYIYGVILALVLATILGFGQEVNGAERWLSLGPVQIQPSELLKPFMILQGAYVFGTWDRKTWWFKGAWLLIFGLSLLAILLQPNLSTTALCGMTFWLIALAAGVPIIQLLGVAILGMLGAVVSVSSNSYQMRRITSFRNPWADAGDSGYQLVQSLLAVGSGQIWGLGFGMSQQKLFYLPFQDTDFIFAVFAEEFGFVGAIALLLFLGVYATIALVVVLKSSHPINKLIALGVMTILIGQSLINVGVAIGALPTTGVPFPMLSYGGSSVISSILLAALLIRVAIEVEPESEIISSYNQELSPEN</sequence>
<keyword evidence="2" id="KW-0328">Glycosyltransferase</keyword>
<dbReference type="PATRIC" id="fig|292563.3.peg.1601"/>
<dbReference type="InterPro" id="IPR018365">
    <property type="entry name" value="Cell_cycle_FtsW-rel_CS"/>
</dbReference>
<keyword evidence="4 17" id="KW-0812">Transmembrane</keyword>
<feature type="transmembrane region" description="Helical" evidence="17">
    <location>
        <begin position="87"/>
        <end position="105"/>
    </location>
</feature>
<evidence type="ECO:0000256" key="7">
    <source>
        <dbReference type="ARBA" id="ARBA00022989"/>
    </source>
</evidence>
<evidence type="ECO:0000256" key="2">
    <source>
        <dbReference type="ARBA" id="ARBA00022676"/>
    </source>
</evidence>
<evidence type="ECO:0000256" key="8">
    <source>
        <dbReference type="ARBA" id="ARBA00023136"/>
    </source>
</evidence>
<dbReference type="Pfam" id="PF01098">
    <property type="entry name" value="FTSW_RODA_SPOVE"/>
    <property type="match status" value="1"/>
</dbReference>
<dbReference type="HOGENOM" id="CLU_029243_1_1_3"/>
<protein>
    <recommendedName>
        <fullName evidence="12">Probable peptidoglycan glycosyltransferase FtsW</fullName>
        <ecNumber evidence="14">2.4.99.28</ecNumber>
    </recommendedName>
    <alternativeName>
        <fullName evidence="13">Cell division protein FtsW</fullName>
    </alternativeName>
    <alternativeName>
        <fullName evidence="10">Cell wall polymerase</fullName>
    </alternativeName>
    <alternativeName>
        <fullName evidence="9">Peptidoglycan polymerase</fullName>
    </alternativeName>
</protein>
<dbReference type="PANTHER" id="PTHR30474">
    <property type="entry name" value="CELL CYCLE PROTEIN"/>
    <property type="match status" value="1"/>
</dbReference>
<dbReference type="KEGG" id="csn:Cyast_1532"/>
<evidence type="ECO:0000256" key="3">
    <source>
        <dbReference type="ARBA" id="ARBA00022679"/>
    </source>
</evidence>
<evidence type="ECO:0000256" key="9">
    <source>
        <dbReference type="ARBA" id="ARBA00032370"/>
    </source>
</evidence>
<dbReference type="GO" id="GO:0008360">
    <property type="term" value="P:regulation of cell shape"/>
    <property type="evidence" value="ECO:0007669"/>
    <property type="project" value="UniProtKB-KW"/>
</dbReference>
<dbReference type="EC" id="2.4.99.28" evidence="14"/>
<dbReference type="GO" id="GO:0005886">
    <property type="term" value="C:plasma membrane"/>
    <property type="evidence" value="ECO:0007669"/>
    <property type="project" value="TreeGrafter"/>
</dbReference>
<evidence type="ECO:0000256" key="1">
    <source>
        <dbReference type="ARBA" id="ARBA00004141"/>
    </source>
</evidence>
<dbReference type="InterPro" id="IPR001182">
    <property type="entry name" value="FtsW/RodA"/>
</dbReference>
<keyword evidence="3" id="KW-0808">Transferase</keyword>
<dbReference type="STRING" id="292563.Cyast_1532"/>
<evidence type="ECO:0000256" key="10">
    <source>
        <dbReference type="ARBA" id="ARBA00033270"/>
    </source>
</evidence>
<feature type="transmembrane region" description="Helical" evidence="17">
    <location>
        <begin position="148"/>
        <end position="167"/>
    </location>
</feature>
<name>K9YN01_CYASC</name>
<evidence type="ECO:0000256" key="15">
    <source>
        <dbReference type="ARBA" id="ARBA00049902"/>
    </source>
</evidence>
<keyword evidence="8 17" id="KW-0472">Membrane</keyword>